<dbReference type="Pfam" id="PF01546">
    <property type="entry name" value="Peptidase_M20"/>
    <property type="match status" value="1"/>
</dbReference>
<keyword evidence="2" id="KW-0464">Manganese</keyword>
<dbReference type="SUPFAM" id="SSF55031">
    <property type="entry name" value="Bacterial exopeptidase dimerisation domain"/>
    <property type="match status" value="1"/>
</dbReference>
<feature type="binding site" evidence="2">
    <location>
        <position position="111"/>
    </location>
    <ligand>
        <name>Mn(2+)</name>
        <dbReference type="ChEBI" id="CHEBI:29035"/>
        <label>2</label>
    </ligand>
</feature>
<keyword evidence="2" id="KW-0479">Metal-binding</keyword>
<evidence type="ECO:0000256" key="1">
    <source>
        <dbReference type="ARBA" id="ARBA00022801"/>
    </source>
</evidence>
<feature type="binding site" evidence="2">
    <location>
        <position position="371"/>
    </location>
    <ligand>
        <name>Mn(2+)</name>
        <dbReference type="ChEBI" id="CHEBI:29035"/>
        <label>2</label>
    </ligand>
</feature>
<dbReference type="SUPFAM" id="SSF53187">
    <property type="entry name" value="Zn-dependent exopeptidases"/>
    <property type="match status" value="1"/>
</dbReference>
<dbReference type="EMBL" id="JACXJA010000014">
    <property type="protein sequence ID" value="MBD2862606.1"/>
    <property type="molecule type" value="Genomic_DNA"/>
</dbReference>
<dbReference type="AlphaFoldDB" id="A0A927GZ47"/>
<feature type="binding site" evidence="2">
    <location>
        <position position="172"/>
    </location>
    <ligand>
        <name>Mn(2+)</name>
        <dbReference type="ChEBI" id="CHEBI:29035"/>
        <label>2</label>
    </ligand>
</feature>
<dbReference type="InterPro" id="IPR011650">
    <property type="entry name" value="Peptidase_M20_dimer"/>
</dbReference>
<feature type="binding site" evidence="2">
    <location>
        <position position="147"/>
    </location>
    <ligand>
        <name>Mn(2+)</name>
        <dbReference type="ChEBI" id="CHEBI:29035"/>
        <label>2</label>
    </ligand>
</feature>
<dbReference type="Proteomes" id="UP000639396">
    <property type="component" value="Unassembled WGS sequence"/>
</dbReference>
<comment type="cofactor">
    <cofactor evidence="2">
        <name>Mn(2+)</name>
        <dbReference type="ChEBI" id="CHEBI:29035"/>
    </cofactor>
    <text evidence="2">The Mn(2+) ion enhances activity.</text>
</comment>
<evidence type="ECO:0000259" key="3">
    <source>
        <dbReference type="Pfam" id="PF07687"/>
    </source>
</evidence>
<dbReference type="GO" id="GO:0019877">
    <property type="term" value="P:diaminopimelate biosynthetic process"/>
    <property type="evidence" value="ECO:0007669"/>
    <property type="project" value="UniProtKB-ARBA"/>
</dbReference>
<dbReference type="FunFam" id="3.30.70.360:FF:000001">
    <property type="entry name" value="N-acetyldiaminopimelate deacetylase"/>
    <property type="match status" value="1"/>
</dbReference>
<accession>A0A927GZ47</accession>
<proteinExistence type="predicted"/>
<evidence type="ECO:0000256" key="2">
    <source>
        <dbReference type="PIRSR" id="PIRSR005962-1"/>
    </source>
</evidence>
<dbReference type="Gene3D" id="3.30.70.360">
    <property type="match status" value="1"/>
</dbReference>
<protein>
    <submittedName>
        <fullName evidence="4">Amidohydrolase</fullName>
    </submittedName>
</protein>
<dbReference type="InterPro" id="IPR036264">
    <property type="entry name" value="Bact_exopeptidase_dim_dom"/>
</dbReference>
<dbReference type="PIRSF" id="PIRSF005962">
    <property type="entry name" value="Pept_M20D_amidohydro"/>
    <property type="match status" value="1"/>
</dbReference>
<gene>
    <name evidence="4" type="ORF">IDH45_11480</name>
</gene>
<reference evidence="4" key="1">
    <citation type="submission" date="2020-09" db="EMBL/GenBank/DDBJ databases">
        <title>A novel bacterium of genus Paenibacillus, isolated from South China Sea.</title>
        <authorList>
            <person name="Huang H."/>
            <person name="Mo K."/>
            <person name="Hu Y."/>
        </authorList>
    </citation>
    <scope>NUCLEOTIDE SEQUENCE</scope>
    <source>
        <strain evidence="4">IB182363</strain>
    </source>
</reference>
<dbReference type="InterPro" id="IPR017439">
    <property type="entry name" value="Amidohydrolase"/>
</dbReference>
<keyword evidence="5" id="KW-1185">Reference proteome</keyword>
<evidence type="ECO:0000313" key="5">
    <source>
        <dbReference type="Proteomes" id="UP000639396"/>
    </source>
</evidence>
<dbReference type="Gene3D" id="3.40.630.10">
    <property type="entry name" value="Zn peptidases"/>
    <property type="match status" value="1"/>
</dbReference>
<dbReference type="PANTHER" id="PTHR11014">
    <property type="entry name" value="PEPTIDASE M20 FAMILY MEMBER"/>
    <property type="match status" value="1"/>
</dbReference>
<feature type="binding site" evidence="2">
    <location>
        <position position="113"/>
    </location>
    <ligand>
        <name>Mn(2+)</name>
        <dbReference type="ChEBI" id="CHEBI:29035"/>
        <label>2</label>
    </ligand>
</feature>
<comment type="caution">
    <text evidence="4">The sequence shown here is derived from an EMBL/GenBank/DDBJ whole genome shotgun (WGS) entry which is preliminary data.</text>
</comment>
<evidence type="ECO:0000313" key="4">
    <source>
        <dbReference type="EMBL" id="MBD2862606.1"/>
    </source>
</evidence>
<dbReference type="InterPro" id="IPR002933">
    <property type="entry name" value="Peptidase_M20"/>
</dbReference>
<dbReference type="PANTHER" id="PTHR11014:SF63">
    <property type="entry name" value="METALLOPEPTIDASE, PUTATIVE (AFU_ORTHOLOGUE AFUA_6G09600)-RELATED"/>
    <property type="match status" value="1"/>
</dbReference>
<sequence length="402" mass="43125">MRGCRKVNSITERLQSLFPDMVEWRRHLHRHPELSYGEQMTSAFVAGKLAEWGIEVRTGVGGYGVTGTVRGGRSRGPRLTAALRADMDALPIQDGKSCDYASTVPGVMHACGHDAHTAALLAVAKMFAENKDELPGDVRFLFQPAEEISPGGAEPMIADGALDGVDRVYGVHLWTPFPAGIVYSAPGPVMAAADEFVIHIRGKGGHGGLPHQTVDSILVGSHLVVNLQTIVSRSVDPTEPGVVSIGKFQAGNGFNVIAETCSINGTVRSFDDKVRETIVSRMERICAHTGEMFGADIQLDYKPGYPPVVNDKAETERFFRVAESLFGAEHVQASPLIMAGEDFSYYLQCVPGCFMFVGAGNPAAGIAAPHHHPMFDIDESAMLQSAQLLASMAVSYLSGSSR</sequence>
<organism evidence="4 5">
    <name type="scientific">Paenibacillus oceani</name>
    <dbReference type="NCBI Taxonomy" id="2772510"/>
    <lineage>
        <taxon>Bacteria</taxon>
        <taxon>Bacillati</taxon>
        <taxon>Bacillota</taxon>
        <taxon>Bacilli</taxon>
        <taxon>Bacillales</taxon>
        <taxon>Paenibacillaceae</taxon>
        <taxon>Paenibacillus</taxon>
    </lineage>
</organism>
<name>A0A927GZ47_9BACL</name>
<dbReference type="NCBIfam" id="TIGR01891">
    <property type="entry name" value="amidohydrolases"/>
    <property type="match status" value="1"/>
</dbReference>
<keyword evidence="1" id="KW-0378">Hydrolase</keyword>
<dbReference type="Pfam" id="PF07687">
    <property type="entry name" value="M20_dimer"/>
    <property type="match status" value="1"/>
</dbReference>
<dbReference type="GO" id="GO:0046872">
    <property type="term" value="F:metal ion binding"/>
    <property type="evidence" value="ECO:0007669"/>
    <property type="project" value="UniProtKB-KW"/>
</dbReference>
<dbReference type="RefSeq" id="WP_190927672.1">
    <property type="nucleotide sequence ID" value="NZ_JACXJA010000014.1"/>
</dbReference>
<dbReference type="GO" id="GO:0050118">
    <property type="term" value="F:N-acetyldiaminopimelate deacetylase activity"/>
    <property type="evidence" value="ECO:0007669"/>
    <property type="project" value="UniProtKB-ARBA"/>
</dbReference>
<feature type="domain" description="Peptidase M20 dimerisation" evidence="3">
    <location>
        <begin position="195"/>
        <end position="288"/>
    </location>
</feature>